<dbReference type="Gramene" id="mRNA:HanXRQr2_Chr15g0700521">
    <property type="protein sequence ID" value="mRNA:HanXRQr2_Chr15g0700521"/>
    <property type="gene ID" value="HanXRQr2_Chr15g0700521"/>
</dbReference>
<evidence type="ECO:0000313" key="1">
    <source>
        <dbReference type="EMBL" id="KAF5765163.1"/>
    </source>
</evidence>
<keyword evidence="1" id="KW-0418">Kinase</keyword>
<evidence type="ECO:0000313" key="2">
    <source>
        <dbReference type="Proteomes" id="UP000215914"/>
    </source>
</evidence>
<proteinExistence type="predicted"/>
<name>A0A9K3H3V7_HELAN</name>
<dbReference type="Proteomes" id="UP000215914">
    <property type="component" value="Unassembled WGS sequence"/>
</dbReference>
<keyword evidence="1" id="KW-0723">Serine/threonine-protein kinase</keyword>
<gene>
    <name evidence="1" type="ORF">HanXRQr2_Chr15g0700521</name>
</gene>
<organism evidence="1 2">
    <name type="scientific">Helianthus annuus</name>
    <name type="common">Common sunflower</name>
    <dbReference type="NCBI Taxonomy" id="4232"/>
    <lineage>
        <taxon>Eukaryota</taxon>
        <taxon>Viridiplantae</taxon>
        <taxon>Streptophyta</taxon>
        <taxon>Embryophyta</taxon>
        <taxon>Tracheophyta</taxon>
        <taxon>Spermatophyta</taxon>
        <taxon>Magnoliopsida</taxon>
        <taxon>eudicotyledons</taxon>
        <taxon>Gunneridae</taxon>
        <taxon>Pentapetalae</taxon>
        <taxon>asterids</taxon>
        <taxon>campanulids</taxon>
        <taxon>Asterales</taxon>
        <taxon>Asteraceae</taxon>
        <taxon>Asteroideae</taxon>
        <taxon>Heliantheae alliance</taxon>
        <taxon>Heliantheae</taxon>
        <taxon>Helianthus</taxon>
    </lineage>
</organism>
<comment type="caution">
    <text evidence="1">The sequence shown here is derived from an EMBL/GenBank/DDBJ whole genome shotgun (WGS) entry which is preliminary data.</text>
</comment>
<reference evidence="1" key="1">
    <citation type="journal article" date="2017" name="Nature">
        <title>The sunflower genome provides insights into oil metabolism, flowering and Asterid evolution.</title>
        <authorList>
            <person name="Badouin H."/>
            <person name="Gouzy J."/>
            <person name="Grassa C.J."/>
            <person name="Murat F."/>
            <person name="Staton S.E."/>
            <person name="Cottret L."/>
            <person name="Lelandais-Briere C."/>
            <person name="Owens G.L."/>
            <person name="Carrere S."/>
            <person name="Mayjonade B."/>
            <person name="Legrand L."/>
            <person name="Gill N."/>
            <person name="Kane N.C."/>
            <person name="Bowers J.E."/>
            <person name="Hubner S."/>
            <person name="Bellec A."/>
            <person name="Berard A."/>
            <person name="Berges H."/>
            <person name="Blanchet N."/>
            <person name="Boniface M.C."/>
            <person name="Brunel D."/>
            <person name="Catrice O."/>
            <person name="Chaidir N."/>
            <person name="Claudel C."/>
            <person name="Donnadieu C."/>
            <person name="Faraut T."/>
            <person name="Fievet G."/>
            <person name="Helmstetter N."/>
            <person name="King M."/>
            <person name="Knapp S.J."/>
            <person name="Lai Z."/>
            <person name="Le Paslier M.C."/>
            <person name="Lippi Y."/>
            <person name="Lorenzon L."/>
            <person name="Mandel J.R."/>
            <person name="Marage G."/>
            <person name="Marchand G."/>
            <person name="Marquand E."/>
            <person name="Bret-Mestries E."/>
            <person name="Morien E."/>
            <person name="Nambeesan S."/>
            <person name="Nguyen T."/>
            <person name="Pegot-Espagnet P."/>
            <person name="Pouilly N."/>
            <person name="Raftis F."/>
            <person name="Sallet E."/>
            <person name="Schiex T."/>
            <person name="Thomas J."/>
            <person name="Vandecasteele C."/>
            <person name="Vares D."/>
            <person name="Vear F."/>
            <person name="Vautrin S."/>
            <person name="Crespi M."/>
            <person name="Mangin B."/>
            <person name="Burke J.M."/>
            <person name="Salse J."/>
            <person name="Munos S."/>
            <person name="Vincourt P."/>
            <person name="Rieseberg L.H."/>
            <person name="Langlade N.B."/>
        </authorList>
    </citation>
    <scope>NUCLEOTIDE SEQUENCE</scope>
    <source>
        <tissue evidence="1">Leaves</tissue>
    </source>
</reference>
<dbReference type="EMBL" id="MNCJ02000330">
    <property type="protein sequence ID" value="KAF5765163.1"/>
    <property type="molecule type" value="Genomic_DNA"/>
</dbReference>
<keyword evidence="1" id="KW-0808">Transferase</keyword>
<dbReference type="InterPro" id="IPR032675">
    <property type="entry name" value="LRR_dom_sf"/>
</dbReference>
<reference evidence="1" key="2">
    <citation type="submission" date="2020-06" db="EMBL/GenBank/DDBJ databases">
        <title>Helianthus annuus Genome sequencing and assembly Release 2.</title>
        <authorList>
            <person name="Gouzy J."/>
            <person name="Langlade N."/>
            <person name="Munos S."/>
        </authorList>
    </citation>
    <scope>NUCLEOTIDE SEQUENCE</scope>
    <source>
        <tissue evidence="1">Leaves</tissue>
    </source>
</reference>
<dbReference type="GO" id="GO:0004674">
    <property type="term" value="F:protein serine/threonine kinase activity"/>
    <property type="evidence" value="ECO:0007669"/>
    <property type="project" value="UniProtKB-KW"/>
</dbReference>
<protein>
    <submittedName>
        <fullName evidence="1">Non-specific serine/threonine protein kinase</fullName>
        <ecNumber evidence="1">2.7.11.1</ecNumber>
    </submittedName>
</protein>
<dbReference type="Pfam" id="PF00560">
    <property type="entry name" value="LRR_1"/>
    <property type="match status" value="2"/>
</dbReference>
<dbReference type="EC" id="2.7.11.1" evidence="1"/>
<dbReference type="AlphaFoldDB" id="A0A9K3H3V7"/>
<sequence length="58" mass="6435">MSELRYLDIAGANLSGTIRNELGIAKLPNLESLLIWDNFFSGTLPQELGSARLKENED</sequence>
<dbReference type="InterPro" id="IPR001611">
    <property type="entry name" value="Leu-rich_rpt"/>
</dbReference>
<keyword evidence="2" id="KW-1185">Reference proteome</keyword>
<accession>A0A9K3H3V7</accession>
<dbReference type="Gene3D" id="3.80.10.10">
    <property type="entry name" value="Ribonuclease Inhibitor"/>
    <property type="match status" value="1"/>
</dbReference>
<dbReference type="SUPFAM" id="SSF52058">
    <property type="entry name" value="L domain-like"/>
    <property type="match status" value="1"/>
</dbReference>